<dbReference type="EC" id="1.10.2.2" evidence="15"/>
<dbReference type="STRING" id="1193502.SHALO_2270"/>
<dbReference type="InterPro" id="IPR014349">
    <property type="entry name" value="Rieske_Fe-S_prot"/>
</dbReference>
<evidence type="ECO:0000313" key="16">
    <source>
        <dbReference type="Proteomes" id="UP000094609"/>
    </source>
</evidence>
<dbReference type="RefSeq" id="WP_069478636.1">
    <property type="nucleotide sequence ID" value="NZ_CP017111.1"/>
</dbReference>
<protein>
    <submittedName>
        <fullName evidence="15">Ubiquinol-cytochrome c reductase iron-sulfur subunit</fullName>
        <ecNumber evidence="15">1.10.2.2</ecNumber>
    </submittedName>
</protein>
<dbReference type="Proteomes" id="UP000094609">
    <property type="component" value="Chromosome"/>
</dbReference>
<dbReference type="InterPro" id="IPR036922">
    <property type="entry name" value="Rieske_2Fe-2S_sf"/>
</dbReference>
<dbReference type="PANTHER" id="PTHR10134">
    <property type="entry name" value="CYTOCHROME B-C1 COMPLEX SUBUNIT RIESKE, MITOCHONDRIAL"/>
    <property type="match status" value="1"/>
</dbReference>
<gene>
    <name evidence="15" type="ORF">SHALO_2270</name>
</gene>
<reference evidence="16" key="1">
    <citation type="submission" date="2016-08" db="EMBL/GenBank/DDBJ databases">
        <title>Complete genome sequence of the organohalide-respiring Epsilonproteobacterium Sulfurospirillum halorespirans.</title>
        <authorList>
            <person name="Goris T."/>
            <person name="Zimmermann J."/>
            <person name="Schenz B."/>
            <person name="Lemos M."/>
            <person name="Hackermueller J."/>
            <person name="Diekert G."/>
        </authorList>
    </citation>
    <scope>NUCLEOTIDE SEQUENCE [LARGE SCALE GENOMIC DNA]</scope>
    <source>
        <strain>DSM 13726</strain>
        <strain evidence="16">PCE-M2</strain>
    </source>
</reference>
<keyword evidence="2" id="KW-0500">Molybdenum</keyword>
<dbReference type="PRINTS" id="PR00162">
    <property type="entry name" value="RIESKE"/>
</dbReference>
<evidence type="ECO:0000256" key="7">
    <source>
        <dbReference type="ARBA" id="ARBA00023004"/>
    </source>
</evidence>
<evidence type="ECO:0000256" key="3">
    <source>
        <dbReference type="ARBA" id="ARBA00022692"/>
    </source>
</evidence>
<dbReference type="InterPro" id="IPR019546">
    <property type="entry name" value="TAT_signal_bac_arc"/>
</dbReference>
<keyword evidence="16" id="KW-1185">Reference proteome</keyword>
<dbReference type="InterPro" id="IPR005805">
    <property type="entry name" value="Rieske_Fe-S_prot_C"/>
</dbReference>
<comment type="subcellular location">
    <subcellularLocation>
        <location evidence="1">Membrane</location>
        <topology evidence="1">Single-pass membrane protein</topology>
    </subcellularLocation>
</comment>
<dbReference type="NCBIfam" id="TIGR01409">
    <property type="entry name" value="TAT_signal_seq"/>
    <property type="match status" value="1"/>
</dbReference>
<dbReference type="AlphaFoldDB" id="A0A1D7TM23"/>
<keyword evidence="3 13" id="KW-0812">Transmembrane</keyword>
<evidence type="ECO:0000256" key="4">
    <source>
        <dbReference type="ARBA" id="ARBA00022714"/>
    </source>
</evidence>
<evidence type="ECO:0000256" key="6">
    <source>
        <dbReference type="ARBA" id="ARBA00022989"/>
    </source>
</evidence>
<keyword evidence="4" id="KW-0001">2Fe-2S</keyword>
<name>A0A1D7TM23_9BACT</name>
<keyword evidence="8" id="KW-0411">Iron-sulfur</keyword>
<evidence type="ECO:0000259" key="14">
    <source>
        <dbReference type="PROSITE" id="PS51296"/>
    </source>
</evidence>
<keyword evidence="6 13" id="KW-1133">Transmembrane helix</keyword>
<evidence type="ECO:0000256" key="2">
    <source>
        <dbReference type="ARBA" id="ARBA00022505"/>
    </source>
</evidence>
<evidence type="ECO:0000313" key="15">
    <source>
        <dbReference type="EMBL" id="AOO66031.1"/>
    </source>
</evidence>
<dbReference type="PATRIC" id="fig|1193502.14.peg.2298"/>
<evidence type="ECO:0000256" key="8">
    <source>
        <dbReference type="ARBA" id="ARBA00023014"/>
    </source>
</evidence>
<dbReference type="InterPro" id="IPR017941">
    <property type="entry name" value="Rieske_2Fe-2S"/>
</dbReference>
<keyword evidence="9 13" id="KW-0472">Membrane</keyword>
<dbReference type="Pfam" id="PF00355">
    <property type="entry name" value="Rieske"/>
    <property type="match status" value="1"/>
</dbReference>
<dbReference type="GO" id="GO:0051537">
    <property type="term" value="F:2 iron, 2 sulfur cluster binding"/>
    <property type="evidence" value="ECO:0007669"/>
    <property type="project" value="UniProtKB-KW"/>
</dbReference>
<evidence type="ECO:0000256" key="12">
    <source>
        <dbReference type="RuleBase" id="RU004497"/>
    </source>
</evidence>
<dbReference type="GO" id="GO:0016491">
    <property type="term" value="F:oxidoreductase activity"/>
    <property type="evidence" value="ECO:0007669"/>
    <property type="project" value="UniProtKB-KW"/>
</dbReference>
<evidence type="ECO:0000256" key="13">
    <source>
        <dbReference type="SAM" id="Phobius"/>
    </source>
</evidence>
<dbReference type="InterPro" id="IPR006317">
    <property type="entry name" value="Ubiquinol_cyt_c_Rdtase_Fe-S-su"/>
</dbReference>
<comment type="subunit">
    <text evidence="12">The main subunits of complex b-c1 are: cytochrome b, cytochrome c1 and the Rieske protein.</text>
</comment>
<dbReference type="NCBIfam" id="TIGR01416">
    <property type="entry name" value="Rieske_proteo"/>
    <property type="match status" value="1"/>
</dbReference>
<comment type="cofactor">
    <cofactor evidence="11">
        <name>[2Fe-2S] cluster</name>
        <dbReference type="ChEBI" id="CHEBI:190135"/>
    </cofactor>
</comment>
<keyword evidence="5" id="KW-0479">Metal-binding</keyword>
<dbReference type="PROSITE" id="PS51296">
    <property type="entry name" value="RIESKE"/>
    <property type="match status" value="1"/>
</dbReference>
<proteinExistence type="predicted"/>
<dbReference type="Gene3D" id="2.102.10.10">
    <property type="entry name" value="Rieske [2Fe-2S] iron-sulphur domain"/>
    <property type="match status" value="1"/>
</dbReference>
<keyword evidence="15" id="KW-0560">Oxidoreductase</keyword>
<sequence>MAVETSRRDFIGMAFGGFAAAGGVIALGAMKKTWDPLPSVQSAGFITVDLSSMREGEVQTIQWRGKPIFILKKSADMPKNEKRDIVAGGSRYAVMIGLCTHLGCIPTWTPSTKQFKCACHGGEFDASGVNTFGPPPRPMDIPPFKIDGAKLVLGEEGPEYKKLVPKKA</sequence>
<dbReference type="GO" id="GO:0016020">
    <property type="term" value="C:membrane"/>
    <property type="evidence" value="ECO:0007669"/>
    <property type="project" value="UniProtKB-SubCell"/>
</dbReference>
<keyword evidence="7" id="KW-0408">Iron</keyword>
<evidence type="ECO:0000256" key="9">
    <source>
        <dbReference type="ARBA" id="ARBA00023136"/>
    </source>
</evidence>
<accession>A0A1D7TM23</accession>
<dbReference type="KEGG" id="shal:SHALO_2270"/>
<dbReference type="GO" id="GO:0046872">
    <property type="term" value="F:metal ion binding"/>
    <property type="evidence" value="ECO:0007669"/>
    <property type="project" value="UniProtKB-KW"/>
</dbReference>
<evidence type="ECO:0000256" key="10">
    <source>
        <dbReference type="ARBA" id="ARBA00023157"/>
    </source>
</evidence>
<evidence type="ECO:0000256" key="5">
    <source>
        <dbReference type="ARBA" id="ARBA00022723"/>
    </source>
</evidence>
<keyword evidence="10" id="KW-1015">Disulfide bond</keyword>
<evidence type="ECO:0000256" key="1">
    <source>
        <dbReference type="ARBA" id="ARBA00004167"/>
    </source>
</evidence>
<feature type="transmembrane region" description="Helical" evidence="13">
    <location>
        <begin position="12"/>
        <end position="30"/>
    </location>
</feature>
<dbReference type="GO" id="GO:0008121">
    <property type="term" value="F:quinol-cytochrome-c reductase activity"/>
    <property type="evidence" value="ECO:0007669"/>
    <property type="project" value="InterPro"/>
</dbReference>
<organism evidence="15 16">
    <name type="scientific">Sulfurospirillum halorespirans DSM 13726</name>
    <dbReference type="NCBI Taxonomy" id="1193502"/>
    <lineage>
        <taxon>Bacteria</taxon>
        <taxon>Pseudomonadati</taxon>
        <taxon>Campylobacterota</taxon>
        <taxon>Epsilonproteobacteria</taxon>
        <taxon>Campylobacterales</taxon>
        <taxon>Sulfurospirillaceae</taxon>
        <taxon>Sulfurospirillum</taxon>
    </lineage>
</organism>
<evidence type="ECO:0000256" key="11">
    <source>
        <dbReference type="ARBA" id="ARBA00034078"/>
    </source>
</evidence>
<dbReference type="SUPFAM" id="SSF50022">
    <property type="entry name" value="ISP domain"/>
    <property type="match status" value="1"/>
</dbReference>
<feature type="domain" description="Rieske" evidence="14">
    <location>
        <begin position="45"/>
        <end position="153"/>
    </location>
</feature>
<dbReference type="EMBL" id="CP017111">
    <property type="protein sequence ID" value="AOO66031.1"/>
    <property type="molecule type" value="Genomic_DNA"/>
</dbReference>